<name>A0AAD4Y8P7_OVIAM</name>
<reference evidence="2" key="1">
    <citation type="submission" date="2022-03" db="EMBL/GenBank/DDBJ databases">
        <title>Genomic analyses of argali, domestic sheep and their hybrids provide insights into chromosomal evolution, heterosis and genetic basis of agronomic traits.</title>
        <authorList>
            <person name="Li M."/>
        </authorList>
    </citation>
    <scope>NUCLEOTIDE SEQUENCE</scope>
    <source>
        <strain evidence="2">CAU-MHL-2022a</strain>
        <tissue evidence="2">Skin</tissue>
    </source>
</reference>
<keyword evidence="3" id="KW-1185">Reference proteome</keyword>
<protein>
    <submittedName>
        <fullName evidence="2">Uncharacterized protein</fullName>
    </submittedName>
</protein>
<accession>A0AAD4Y8P7</accession>
<feature type="region of interest" description="Disordered" evidence="1">
    <location>
        <begin position="13"/>
        <end position="96"/>
    </location>
</feature>
<organism evidence="2 3">
    <name type="scientific">Ovis ammon polii</name>
    <dbReference type="NCBI Taxonomy" id="230172"/>
    <lineage>
        <taxon>Eukaryota</taxon>
        <taxon>Metazoa</taxon>
        <taxon>Chordata</taxon>
        <taxon>Craniata</taxon>
        <taxon>Vertebrata</taxon>
        <taxon>Euteleostomi</taxon>
        <taxon>Mammalia</taxon>
        <taxon>Eutheria</taxon>
        <taxon>Laurasiatheria</taxon>
        <taxon>Artiodactyla</taxon>
        <taxon>Ruminantia</taxon>
        <taxon>Pecora</taxon>
        <taxon>Bovidae</taxon>
        <taxon>Caprinae</taxon>
        <taxon>Ovis</taxon>
    </lineage>
</organism>
<dbReference type="Proteomes" id="UP001214576">
    <property type="component" value="Unassembled WGS sequence"/>
</dbReference>
<feature type="compositionally biased region" description="Polar residues" evidence="1">
    <location>
        <begin position="115"/>
        <end position="124"/>
    </location>
</feature>
<dbReference type="AlphaFoldDB" id="A0AAD4Y8P7"/>
<sequence length="138" mass="14927">MMSLDAKCFMKACNSDTEHSDSGNSSKQEMASEIKPPESLGESEALAVAMVHPPSPLWEEWEEGPQHPVRGPPNTAPIKPEQWQKGTLPYSLGFPKTPSPSLASDLLFPIAKSTTCDTREQSAQVKPPPTPVFPADAN</sequence>
<evidence type="ECO:0000256" key="1">
    <source>
        <dbReference type="SAM" id="MobiDB-lite"/>
    </source>
</evidence>
<proteinExistence type="predicted"/>
<evidence type="ECO:0000313" key="3">
    <source>
        <dbReference type="Proteomes" id="UP001214576"/>
    </source>
</evidence>
<gene>
    <name evidence="2" type="ORF">MG293_011660</name>
</gene>
<dbReference type="EMBL" id="JAKZEL010000013">
    <property type="protein sequence ID" value="KAI4538257.1"/>
    <property type="molecule type" value="Genomic_DNA"/>
</dbReference>
<evidence type="ECO:0000313" key="2">
    <source>
        <dbReference type="EMBL" id="KAI4538257.1"/>
    </source>
</evidence>
<feature type="region of interest" description="Disordered" evidence="1">
    <location>
        <begin position="115"/>
        <end position="138"/>
    </location>
</feature>
<comment type="caution">
    <text evidence="2">The sequence shown here is derived from an EMBL/GenBank/DDBJ whole genome shotgun (WGS) entry which is preliminary data.</text>
</comment>